<keyword evidence="6" id="KW-0811">Translocation</keyword>
<feature type="region of interest" description="Disordered" evidence="11">
    <location>
        <begin position="564"/>
        <end position="600"/>
    </location>
</feature>
<dbReference type="GO" id="GO:0000822">
    <property type="term" value="F:inositol hexakisphosphate binding"/>
    <property type="evidence" value="ECO:0007669"/>
    <property type="project" value="TreeGrafter"/>
</dbReference>
<comment type="similarity">
    <text evidence="2">Belongs to the GLE1 family.</text>
</comment>
<feature type="compositionally biased region" description="Basic and acidic residues" evidence="11">
    <location>
        <begin position="159"/>
        <end position="227"/>
    </location>
</feature>
<comment type="subcellular location">
    <subcellularLocation>
        <location evidence="1">Nucleus</location>
        <location evidence="1">Nuclear pore complex</location>
    </subcellularLocation>
</comment>
<keyword evidence="4" id="KW-0509">mRNA transport</keyword>
<evidence type="ECO:0000256" key="1">
    <source>
        <dbReference type="ARBA" id="ARBA00004567"/>
    </source>
</evidence>
<dbReference type="Proteomes" id="UP000433483">
    <property type="component" value="Unassembled WGS sequence"/>
</dbReference>
<evidence type="ECO:0000313" key="12">
    <source>
        <dbReference type="EMBL" id="KAE9220949.1"/>
    </source>
</evidence>
<accession>A0A6A3YL11</accession>
<feature type="compositionally biased region" description="Basic and acidic residues" evidence="11">
    <location>
        <begin position="25"/>
        <end position="35"/>
    </location>
</feature>
<dbReference type="GO" id="GO:0044614">
    <property type="term" value="C:nuclear pore cytoplasmic filaments"/>
    <property type="evidence" value="ECO:0007669"/>
    <property type="project" value="TreeGrafter"/>
</dbReference>
<keyword evidence="8" id="KW-0539">Nucleus</keyword>
<dbReference type="GO" id="GO:0031369">
    <property type="term" value="F:translation initiation factor binding"/>
    <property type="evidence" value="ECO:0007669"/>
    <property type="project" value="TreeGrafter"/>
</dbReference>
<dbReference type="GO" id="GO:0016973">
    <property type="term" value="P:poly(A)+ mRNA export from nucleus"/>
    <property type="evidence" value="ECO:0007669"/>
    <property type="project" value="InterPro"/>
</dbReference>
<dbReference type="Gene3D" id="1.25.40.510">
    <property type="entry name" value="GLE1-like"/>
    <property type="match status" value="1"/>
</dbReference>
<comment type="caution">
    <text evidence="12">The sequence shown here is derived from an EMBL/GenBank/DDBJ whole genome shotgun (WGS) entry which is preliminary data.</text>
</comment>
<protein>
    <recommendedName>
        <fullName evidence="9">mRNA export factor GLE1</fullName>
    </recommendedName>
    <alternativeName>
        <fullName evidence="10">Nucleoporin GLE1</fullName>
    </alternativeName>
</protein>
<evidence type="ECO:0000256" key="10">
    <source>
        <dbReference type="ARBA" id="ARBA00029983"/>
    </source>
</evidence>
<sequence>MRLGALALDEQPAPPPAASYYDVQDVEKPRADAASRRRMRAPSADSATTSSDEEDEYADADSRLAAATAALGTLQLTAKSRQELVKQVERSCERKAVQAVTSSGAYRALCETLQRARQDADAQLRRVNADSARGGEQMDVIREQQQLEREASVKLQQIRSKERSAIDSVEKELRAYQQSREEEQRREEEAREREEAAARREEEAREKELQDAKEKEEAEEAQRKATQEVEEAQAKAKAQAAERAAAQKKQEAEREKGEAAKKAAEKEAATQAKKYVEEGHARIKRLEELQRHSTEILDSPDPAVKKIRMNIKREAGACNQIAAAPSAIKQVVSKIQQLLQMAKTSGEAYFKFALDMVASNLSKQVAGRADYKSCYPIAHVIKMCCVQTPELTDVMLGYFHKTCVFTIPDNPEKHASQTIAEYKMSVGFQKAVGESSDPDGLEHVTEYTRRMTMISAVLAAVRQTTPWDGSLSPPGLELGDCWTWLARLVNEPPHLMTGALTLTILEVAGFELLLNYKKQFHKLLVLIARDVCPRLSKNAKTGAANAAGQLEMFVNQYHANRCSLNEPDGRKLEETKISAADEERTDRDDFRGGRGGGRRR</sequence>
<dbReference type="AlphaFoldDB" id="A0A6A3YL11"/>
<dbReference type="Pfam" id="PF07817">
    <property type="entry name" value="GLE1"/>
    <property type="match status" value="1"/>
</dbReference>
<dbReference type="PANTHER" id="PTHR12960">
    <property type="entry name" value="GLE-1-RELATED"/>
    <property type="match status" value="1"/>
</dbReference>
<feature type="region of interest" description="Disordered" evidence="11">
    <location>
        <begin position="144"/>
        <end position="266"/>
    </location>
</feature>
<evidence type="ECO:0000313" key="14">
    <source>
        <dbReference type="Proteomes" id="UP000433483"/>
    </source>
</evidence>
<evidence type="ECO:0000313" key="15">
    <source>
        <dbReference type="Proteomes" id="UP000440367"/>
    </source>
</evidence>
<proteinExistence type="inferred from homology"/>
<dbReference type="EMBL" id="QXGD01000208">
    <property type="protein sequence ID" value="KAE9247782.1"/>
    <property type="molecule type" value="Genomic_DNA"/>
</dbReference>
<evidence type="ECO:0000256" key="6">
    <source>
        <dbReference type="ARBA" id="ARBA00023010"/>
    </source>
</evidence>
<keyword evidence="3" id="KW-0813">Transport</keyword>
<evidence type="ECO:0000256" key="7">
    <source>
        <dbReference type="ARBA" id="ARBA00023132"/>
    </source>
</evidence>
<evidence type="ECO:0000313" key="13">
    <source>
        <dbReference type="EMBL" id="KAE9247782.1"/>
    </source>
</evidence>
<keyword evidence="7" id="KW-0906">Nuclear pore complex</keyword>
<dbReference type="GO" id="GO:0015031">
    <property type="term" value="P:protein transport"/>
    <property type="evidence" value="ECO:0007669"/>
    <property type="project" value="UniProtKB-KW"/>
</dbReference>
<feature type="compositionally biased region" description="Low complexity" evidence="11">
    <location>
        <begin position="235"/>
        <end position="244"/>
    </location>
</feature>
<dbReference type="InterPro" id="IPR038506">
    <property type="entry name" value="GLE1-like_sf"/>
</dbReference>
<dbReference type="EMBL" id="QXGB01000289">
    <property type="protein sequence ID" value="KAE9220949.1"/>
    <property type="molecule type" value="Genomic_DNA"/>
</dbReference>
<evidence type="ECO:0000256" key="11">
    <source>
        <dbReference type="SAM" id="MobiDB-lite"/>
    </source>
</evidence>
<dbReference type="OrthoDB" id="420884at2759"/>
<keyword evidence="5" id="KW-0653">Protein transport</keyword>
<dbReference type="InterPro" id="IPR012476">
    <property type="entry name" value="GLE1"/>
</dbReference>
<evidence type="ECO:0000256" key="9">
    <source>
        <dbReference type="ARBA" id="ARBA00026227"/>
    </source>
</evidence>
<dbReference type="PANTHER" id="PTHR12960:SF0">
    <property type="entry name" value="MRNA EXPORT FACTOR GLE1"/>
    <property type="match status" value="1"/>
</dbReference>
<evidence type="ECO:0000256" key="4">
    <source>
        <dbReference type="ARBA" id="ARBA00022816"/>
    </source>
</evidence>
<evidence type="ECO:0000256" key="8">
    <source>
        <dbReference type="ARBA" id="ARBA00023242"/>
    </source>
</evidence>
<feature type="region of interest" description="Disordered" evidence="11">
    <location>
        <begin position="1"/>
        <end position="61"/>
    </location>
</feature>
<feature type="compositionally biased region" description="Basic and acidic residues" evidence="11">
    <location>
        <begin position="248"/>
        <end position="266"/>
    </location>
</feature>
<dbReference type="Proteomes" id="UP000440367">
    <property type="component" value="Unassembled WGS sequence"/>
</dbReference>
<feature type="compositionally biased region" description="Low complexity" evidence="11">
    <location>
        <begin position="41"/>
        <end position="50"/>
    </location>
</feature>
<evidence type="ECO:0000256" key="3">
    <source>
        <dbReference type="ARBA" id="ARBA00022448"/>
    </source>
</evidence>
<evidence type="ECO:0000256" key="2">
    <source>
        <dbReference type="ARBA" id="ARBA00011056"/>
    </source>
</evidence>
<dbReference type="GO" id="GO:0005737">
    <property type="term" value="C:cytoplasm"/>
    <property type="evidence" value="ECO:0007669"/>
    <property type="project" value="TreeGrafter"/>
</dbReference>
<gene>
    <name evidence="13" type="ORF">PF002_g6112</name>
    <name evidence="12" type="ORF">PF005_g7286</name>
</gene>
<name>A0A6A3YL11_9STRA</name>
<reference evidence="14 15" key="1">
    <citation type="submission" date="2018-08" db="EMBL/GenBank/DDBJ databases">
        <title>Genomic investigation of the strawberry pathogen Phytophthora fragariae indicates pathogenicity is determined by transcriptional variation in three key races.</title>
        <authorList>
            <person name="Adams T.M."/>
            <person name="Armitage A.D."/>
            <person name="Sobczyk M.K."/>
            <person name="Bates H.J."/>
            <person name="Dunwell J.M."/>
            <person name="Nellist C.F."/>
            <person name="Harrison R.J."/>
        </authorList>
    </citation>
    <scope>NUCLEOTIDE SEQUENCE [LARGE SCALE GENOMIC DNA]</scope>
    <source>
        <strain evidence="13 15">BC-1</strain>
        <strain evidence="12 14">NOV-27</strain>
    </source>
</reference>
<feature type="compositionally biased region" description="Basic and acidic residues" evidence="11">
    <location>
        <begin position="567"/>
        <end position="592"/>
    </location>
</feature>
<keyword evidence="14" id="KW-1185">Reference proteome</keyword>
<organism evidence="12 14">
    <name type="scientific">Phytophthora fragariae</name>
    <dbReference type="NCBI Taxonomy" id="53985"/>
    <lineage>
        <taxon>Eukaryota</taxon>
        <taxon>Sar</taxon>
        <taxon>Stramenopiles</taxon>
        <taxon>Oomycota</taxon>
        <taxon>Peronosporomycetes</taxon>
        <taxon>Peronosporales</taxon>
        <taxon>Peronosporaceae</taxon>
        <taxon>Phytophthora</taxon>
    </lineage>
</organism>
<dbReference type="GO" id="GO:0005543">
    <property type="term" value="F:phospholipid binding"/>
    <property type="evidence" value="ECO:0007669"/>
    <property type="project" value="TreeGrafter"/>
</dbReference>
<evidence type="ECO:0000256" key="5">
    <source>
        <dbReference type="ARBA" id="ARBA00022927"/>
    </source>
</evidence>